<dbReference type="Proteomes" id="UP000002943">
    <property type="component" value="Unassembled WGS sequence"/>
</dbReference>
<comment type="caution">
    <text evidence="2">The sequence shown here is derived from an EMBL/GenBank/DDBJ whole genome shotgun (WGS) entry which is preliminary data.</text>
</comment>
<evidence type="ECO:0000313" key="3">
    <source>
        <dbReference type="Proteomes" id="UP000002943"/>
    </source>
</evidence>
<feature type="signal peptide" evidence="1">
    <location>
        <begin position="1"/>
        <end position="20"/>
    </location>
</feature>
<protein>
    <submittedName>
        <fullName evidence="2">Uncharacterized protein</fullName>
    </submittedName>
</protein>
<dbReference type="eggNOG" id="ENOG5031N74">
    <property type="taxonomic scope" value="Bacteria"/>
</dbReference>
<gene>
    <name evidence="2" type="ORF">VIBC2010_10202</name>
</gene>
<dbReference type="EMBL" id="AEIU01000022">
    <property type="protein sequence ID" value="EFP98153.1"/>
    <property type="molecule type" value="Genomic_DNA"/>
</dbReference>
<name>E3BFH5_9VIBR</name>
<proteinExistence type="predicted"/>
<organism evidence="2 3">
    <name type="scientific">Vibrio caribbeanicus ATCC BAA-2122</name>
    <dbReference type="NCBI Taxonomy" id="796620"/>
    <lineage>
        <taxon>Bacteria</taxon>
        <taxon>Pseudomonadati</taxon>
        <taxon>Pseudomonadota</taxon>
        <taxon>Gammaproteobacteria</taxon>
        <taxon>Vibrionales</taxon>
        <taxon>Vibrionaceae</taxon>
        <taxon>Vibrio</taxon>
    </lineage>
</organism>
<sequence length="158" mass="17305">MSAKKWLIAVVLMGSVSVHAEVADNIEDIKNTIDGIQDSISQSQDTMQFVRSVTSPLKTPQPKHTKDRPAHSYFTIESYNIYSSAAGKRMVQAVITNHSGSGVRLKPEQIKAYFGGQRFISPLSIEQDGTFAQGETKSVTLHFGTNNASVIGLITRSY</sequence>
<keyword evidence="3" id="KW-1185">Reference proteome</keyword>
<evidence type="ECO:0000313" key="2">
    <source>
        <dbReference type="EMBL" id="EFP98153.1"/>
    </source>
</evidence>
<dbReference type="RefSeq" id="WP_009599662.1">
    <property type="nucleotide sequence ID" value="NZ_AEIU01000022.1"/>
</dbReference>
<accession>E3BFH5</accession>
<feature type="chain" id="PRO_5003166924" evidence="1">
    <location>
        <begin position="21"/>
        <end position="158"/>
    </location>
</feature>
<dbReference type="AlphaFoldDB" id="E3BFH5"/>
<dbReference type="OrthoDB" id="5823708at2"/>
<keyword evidence="1" id="KW-0732">Signal</keyword>
<reference evidence="2 3" key="1">
    <citation type="journal article" date="2012" name="Int. J. Syst. Evol. Microbiol.">
        <title>Vibrio caribbeanicus sp. nov., isolated from the marine sponge Scleritoderma cyanea.</title>
        <authorList>
            <person name="Hoffmann M."/>
            <person name="Monday S.R."/>
            <person name="Allard M.W."/>
            <person name="Strain E.A."/>
            <person name="Whittaker P."/>
            <person name="Naum M."/>
            <person name="McCarthy P.J."/>
            <person name="Lopez J.V."/>
            <person name="Fischer M."/>
            <person name="Brown E.W."/>
        </authorList>
    </citation>
    <scope>NUCLEOTIDE SEQUENCE [LARGE SCALE GENOMIC DNA]</scope>
    <source>
        <strain evidence="2 3">ATCC BAA-2122</strain>
    </source>
</reference>
<evidence type="ECO:0000256" key="1">
    <source>
        <dbReference type="SAM" id="SignalP"/>
    </source>
</evidence>